<dbReference type="GO" id="GO:0052651">
    <property type="term" value="P:monoacylglycerol catabolic process"/>
    <property type="evidence" value="ECO:0007669"/>
    <property type="project" value="TreeGrafter"/>
</dbReference>
<organism evidence="2">
    <name type="scientific">Aceria tosichella</name>
    <name type="common">wheat curl mite</name>
    <dbReference type="NCBI Taxonomy" id="561515"/>
    <lineage>
        <taxon>Eukaryota</taxon>
        <taxon>Metazoa</taxon>
        <taxon>Ecdysozoa</taxon>
        <taxon>Arthropoda</taxon>
        <taxon>Chelicerata</taxon>
        <taxon>Arachnida</taxon>
        <taxon>Acari</taxon>
        <taxon>Acariformes</taxon>
        <taxon>Trombidiformes</taxon>
        <taxon>Prostigmata</taxon>
        <taxon>Eupodina</taxon>
        <taxon>Eriophyoidea</taxon>
        <taxon>Eriophyidae</taxon>
        <taxon>Eriophyinae</taxon>
        <taxon>Aceriini</taxon>
        <taxon>Aceria</taxon>
    </lineage>
</organism>
<dbReference type="GO" id="GO:0047372">
    <property type="term" value="F:monoacylglycerol lipase activity"/>
    <property type="evidence" value="ECO:0007669"/>
    <property type="project" value="TreeGrafter"/>
</dbReference>
<protein>
    <submittedName>
        <fullName evidence="2">Monoacylglycerol lipase ABHD12</fullName>
    </submittedName>
</protein>
<dbReference type="GO" id="GO:0004622">
    <property type="term" value="F:phosphatidylcholine lysophospholipase activity"/>
    <property type="evidence" value="ECO:0007669"/>
    <property type="project" value="TreeGrafter"/>
</dbReference>
<accession>A0A6G1S8M7</accession>
<dbReference type="Pfam" id="PF00561">
    <property type="entry name" value="Abhydrolase_1"/>
    <property type="match status" value="1"/>
</dbReference>
<feature type="domain" description="AB hydrolase-1" evidence="1">
    <location>
        <begin position="120"/>
        <end position="216"/>
    </location>
</feature>
<dbReference type="InterPro" id="IPR029058">
    <property type="entry name" value="AB_hydrolase_fold"/>
</dbReference>
<dbReference type="GO" id="GO:0006660">
    <property type="term" value="P:phosphatidylserine catabolic process"/>
    <property type="evidence" value="ECO:0007669"/>
    <property type="project" value="TreeGrafter"/>
</dbReference>
<dbReference type="SUPFAM" id="SSF53474">
    <property type="entry name" value="alpha/beta-Hydrolases"/>
    <property type="match status" value="1"/>
</dbReference>
<evidence type="ECO:0000259" key="1">
    <source>
        <dbReference type="Pfam" id="PF00561"/>
    </source>
</evidence>
<evidence type="ECO:0000313" key="2">
    <source>
        <dbReference type="EMBL" id="MDE46855.1"/>
    </source>
</evidence>
<dbReference type="PANTHER" id="PTHR12277:SF194">
    <property type="entry name" value="FI04476P"/>
    <property type="match status" value="1"/>
</dbReference>
<dbReference type="InterPro" id="IPR000073">
    <property type="entry name" value="AB_hydrolase_1"/>
</dbReference>
<sequence>MAFNKIRSLFVLVLLVYIISPVVFKYSTFIQRSLLFMNHFNTQHHVNLSHPETIGVRCSRLLRLEHPNELANVKGSGNEPVIELGAWHILPESSLPSCTTDHLTNRTTIDDKLAFSDSRPIVLYIHGNGGNRAGRHRSRLYKRLASEHDYHIVTFDYRGYGDSTYEAPTTFGLTSDARFMYDWLLQQPGVTKDRVIVWGHSLGTAVAVRMVANLPQDRQPRRLVLEAPFDSLANAIANHPFSTPFRIIPYFEYFFIEPIQKSPELNFDSLSRIGDIKSTAILILHAEDDAIIPYKLGQNLFKEAAKKLGKSRVKFITISANQGLGHKHICDHDETMLKVKQFIGAD</sequence>
<dbReference type="AlphaFoldDB" id="A0A6G1S8M7"/>
<reference evidence="2" key="1">
    <citation type="submission" date="2018-10" db="EMBL/GenBank/DDBJ databases">
        <title>Transcriptome assembly of Aceria tosichella (Wheat curl mite) Type 2.</title>
        <authorList>
            <person name="Scully E.D."/>
            <person name="Geib S.M."/>
            <person name="Palmer N.A."/>
            <person name="Gupta A.K."/>
            <person name="Sarath G."/>
            <person name="Tatineni S."/>
        </authorList>
    </citation>
    <scope>NUCLEOTIDE SEQUENCE</scope>
    <source>
        <strain evidence="2">LincolnNE</strain>
    </source>
</reference>
<dbReference type="Gene3D" id="3.40.50.1820">
    <property type="entry name" value="alpha/beta hydrolase"/>
    <property type="match status" value="1"/>
</dbReference>
<proteinExistence type="predicted"/>
<name>A0A6G1S8M7_9ACAR</name>
<gene>
    <name evidence="2" type="primary">abhd12_0</name>
    <name evidence="2" type="ORF">g.18022</name>
</gene>
<dbReference type="EMBL" id="GGYP01002084">
    <property type="protein sequence ID" value="MDE46855.1"/>
    <property type="molecule type" value="Transcribed_RNA"/>
</dbReference>
<dbReference type="PANTHER" id="PTHR12277">
    <property type="entry name" value="ALPHA/BETA HYDROLASE DOMAIN-CONTAINING PROTEIN"/>
    <property type="match status" value="1"/>
</dbReference>
<dbReference type="GO" id="GO:0005789">
    <property type="term" value="C:endoplasmic reticulum membrane"/>
    <property type="evidence" value="ECO:0007669"/>
    <property type="project" value="TreeGrafter"/>
</dbReference>